<evidence type="ECO:0000256" key="7">
    <source>
        <dbReference type="SAM" id="Coils"/>
    </source>
</evidence>
<feature type="coiled-coil region" evidence="7">
    <location>
        <begin position="72"/>
        <end position="130"/>
    </location>
</feature>
<reference evidence="9 10" key="1">
    <citation type="submission" date="2017-03" db="EMBL/GenBank/DDBJ databases">
        <title>Genome sequence of Clostridium hungatei DSM 14427.</title>
        <authorList>
            <person name="Poehlein A."/>
            <person name="Daniel R."/>
        </authorList>
    </citation>
    <scope>NUCLEOTIDE SEQUENCE [LARGE SCALE GENOMIC DNA]</scope>
    <source>
        <strain evidence="9 10">DSM 14427</strain>
    </source>
</reference>
<protein>
    <submittedName>
        <fullName evidence="9">V-type proton ATPase subunit E</fullName>
    </submittedName>
</protein>
<comment type="function">
    <text evidence="1">Needed for flagellar regrowth and assembly.</text>
</comment>
<evidence type="ECO:0000256" key="6">
    <source>
        <dbReference type="ARBA" id="ARBA00023225"/>
    </source>
</evidence>
<dbReference type="OrthoDB" id="2375163at2"/>
<keyword evidence="3" id="KW-0813">Transport</keyword>
<dbReference type="InterPro" id="IPR051472">
    <property type="entry name" value="T3SS_Stator/FliH"/>
</dbReference>
<evidence type="ECO:0000256" key="1">
    <source>
        <dbReference type="ARBA" id="ARBA00003041"/>
    </source>
</evidence>
<dbReference type="GO" id="GO:0005829">
    <property type="term" value="C:cytosol"/>
    <property type="evidence" value="ECO:0007669"/>
    <property type="project" value="TreeGrafter"/>
</dbReference>
<evidence type="ECO:0000259" key="8">
    <source>
        <dbReference type="Pfam" id="PF02108"/>
    </source>
</evidence>
<dbReference type="GO" id="GO:0044781">
    <property type="term" value="P:bacterial-type flagellum organization"/>
    <property type="evidence" value="ECO:0007669"/>
    <property type="project" value="UniProtKB-KW"/>
</dbReference>
<dbReference type="RefSeq" id="WP_080064030.1">
    <property type="nucleotide sequence ID" value="NZ_MZGX01000008.1"/>
</dbReference>
<dbReference type="STRING" id="48256.CLHUN_15850"/>
<dbReference type="InterPro" id="IPR018035">
    <property type="entry name" value="Flagellar_FliH/T3SS_HrpE"/>
</dbReference>
<evidence type="ECO:0000313" key="9">
    <source>
        <dbReference type="EMBL" id="OPX44591.1"/>
    </source>
</evidence>
<dbReference type="Proteomes" id="UP000191554">
    <property type="component" value="Unassembled WGS sequence"/>
</dbReference>
<dbReference type="Pfam" id="PF02108">
    <property type="entry name" value="FliH"/>
    <property type="match status" value="1"/>
</dbReference>
<feature type="domain" description="Flagellar assembly protein FliH/Type III secretion system HrpE" evidence="8">
    <location>
        <begin position="124"/>
        <end position="247"/>
    </location>
</feature>
<evidence type="ECO:0000256" key="2">
    <source>
        <dbReference type="ARBA" id="ARBA00006602"/>
    </source>
</evidence>
<proteinExistence type="inferred from homology"/>
<dbReference type="PANTHER" id="PTHR34982:SF1">
    <property type="entry name" value="FLAGELLAR ASSEMBLY PROTEIN FLIH"/>
    <property type="match status" value="1"/>
</dbReference>
<comment type="caution">
    <text evidence="9">The sequence shown here is derived from an EMBL/GenBank/DDBJ whole genome shotgun (WGS) entry which is preliminary data.</text>
</comment>
<evidence type="ECO:0000256" key="4">
    <source>
        <dbReference type="ARBA" id="ARBA00022795"/>
    </source>
</evidence>
<keyword evidence="4" id="KW-1005">Bacterial flagellum biogenesis</keyword>
<evidence type="ECO:0000256" key="3">
    <source>
        <dbReference type="ARBA" id="ARBA00022448"/>
    </source>
</evidence>
<dbReference type="EMBL" id="MZGX01000008">
    <property type="protein sequence ID" value="OPX44591.1"/>
    <property type="molecule type" value="Genomic_DNA"/>
</dbReference>
<evidence type="ECO:0000313" key="10">
    <source>
        <dbReference type="Proteomes" id="UP000191554"/>
    </source>
</evidence>
<comment type="similarity">
    <text evidence="2">Belongs to the FliH family.</text>
</comment>
<keyword evidence="5" id="KW-0653">Protein transport</keyword>
<keyword evidence="10" id="KW-1185">Reference proteome</keyword>
<keyword evidence="7" id="KW-0175">Coiled coil</keyword>
<sequence length="260" mass="29075">MSNNKIFKHNQVNVGIPFLIKSPVTYQPPVLRVGNPGVKADPAEHQDTPKVDCRAAGEEILNKARTEADYIIKEALLEAKDLMSKASEEIQELRGKALQEAGEEGYEAGMAKAGEEYEGLLREAKEIKEQAGMEYKQVLDSLEADAVNTILDIARKVISRELQCKENILLLVREAFEKCAKDHKAVLKLSEQDFDYVNENKEELLSLLQRSEEVELKKDLSLKEGGCIIETPFGGIDASAETRLKKIEDDFKGLLEEKIS</sequence>
<gene>
    <name evidence="9" type="primary">atpE_2</name>
    <name evidence="9" type="ORF">CLHUN_15850</name>
</gene>
<dbReference type="PANTHER" id="PTHR34982">
    <property type="entry name" value="YOP PROTEINS TRANSLOCATION PROTEIN L"/>
    <property type="match status" value="1"/>
</dbReference>
<dbReference type="AlphaFoldDB" id="A0A1V4SMZ1"/>
<dbReference type="GO" id="GO:0015031">
    <property type="term" value="P:protein transport"/>
    <property type="evidence" value="ECO:0007669"/>
    <property type="project" value="UniProtKB-KW"/>
</dbReference>
<accession>A0A1V4SMZ1</accession>
<evidence type="ECO:0000256" key="5">
    <source>
        <dbReference type="ARBA" id="ARBA00022927"/>
    </source>
</evidence>
<name>A0A1V4SMZ1_RUMHU</name>
<organism evidence="9 10">
    <name type="scientific">Ruminiclostridium hungatei</name>
    <name type="common">Clostridium hungatei</name>
    <dbReference type="NCBI Taxonomy" id="48256"/>
    <lineage>
        <taxon>Bacteria</taxon>
        <taxon>Bacillati</taxon>
        <taxon>Bacillota</taxon>
        <taxon>Clostridia</taxon>
        <taxon>Eubacteriales</taxon>
        <taxon>Oscillospiraceae</taxon>
        <taxon>Ruminiclostridium</taxon>
    </lineage>
</organism>
<keyword evidence="6" id="KW-1006">Bacterial flagellum protein export</keyword>